<keyword evidence="3" id="KW-1185">Reference proteome</keyword>
<dbReference type="InterPro" id="IPR045748">
    <property type="entry name" value="DcaP"/>
</dbReference>
<organism evidence="2 3">
    <name type="scientific">Tranquillimonas rosea</name>
    <dbReference type="NCBI Taxonomy" id="641238"/>
    <lineage>
        <taxon>Bacteria</taxon>
        <taxon>Pseudomonadati</taxon>
        <taxon>Pseudomonadota</taxon>
        <taxon>Alphaproteobacteria</taxon>
        <taxon>Rhodobacterales</taxon>
        <taxon>Roseobacteraceae</taxon>
        <taxon>Tranquillimonas</taxon>
    </lineage>
</organism>
<feature type="chain" id="PRO_5032692872" evidence="1">
    <location>
        <begin position="26"/>
        <end position="376"/>
    </location>
</feature>
<accession>A0A1H9Q3T2</accession>
<dbReference type="AlphaFoldDB" id="A0A1H9Q3T2"/>
<evidence type="ECO:0000313" key="2">
    <source>
        <dbReference type="EMBL" id="SER55236.1"/>
    </source>
</evidence>
<evidence type="ECO:0000256" key="1">
    <source>
        <dbReference type="SAM" id="SignalP"/>
    </source>
</evidence>
<sequence>MKSNLVARTALAGGALAVLLPAVGAAQTADPQARIAALEQRVAELESQQQSSGPTLDMPGGMSVEIYGYAKADLFFDQDYDLGNTIFSLGSVGLPNGPEEGDFQNAIAYESRLGVNTTLPTEMGDIKTTIEGDFYGGGGGEFRLRLAYGEFMGLQAGKNWTNWMPLDSYPLTLDFQGPAGIPFAREAQVRYTFNPTDALEASFSLEDDPNDESDRFAVTAAGQYSFNDSNSVRLGAVSRSIDDEDGYGVVLSGVAGLWQGGTFVGNYIHGEGIGSYMVFPTDDVYDGNAVETDAVSLQVRQEVTDKITLSAAYGYREIGDGAVNDTEEIETIHLTATYTPVEQVTMGVEYITGERTEFDGDSYDADRVQASVQYDF</sequence>
<evidence type="ECO:0000313" key="3">
    <source>
        <dbReference type="Proteomes" id="UP000198885"/>
    </source>
</evidence>
<keyword evidence="1" id="KW-0732">Signal</keyword>
<gene>
    <name evidence="2" type="ORF">SAMN04490244_101460</name>
</gene>
<dbReference type="STRING" id="641238.SAMN04490244_101460"/>
<dbReference type="RefSeq" id="WP_092687691.1">
    <property type="nucleotide sequence ID" value="NZ_FOGU01000001.1"/>
</dbReference>
<dbReference type="SUPFAM" id="SSF56935">
    <property type="entry name" value="Porins"/>
    <property type="match status" value="1"/>
</dbReference>
<dbReference type="Pfam" id="PF19577">
    <property type="entry name" value="DcaP"/>
    <property type="match status" value="1"/>
</dbReference>
<protein>
    <submittedName>
        <fullName evidence="2">Porin subfamily protein</fullName>
    </submittedName>
</protein>
<feature type="signal peptide" evidence="1">
    <location>
        <begin position="1"/>
        <end position="25"/>
    </location>
</feature>
<dbReference type="EMBL" id="FOGU01000001">
    <property type="protein sequence ID" value="SER55236.1"/>
    <property type="molecule type" value="Genomic_DNA"/>
</dbReference>
<proteinExistence type="predicted"/>
<dbReference type="OrthoDB" id="9763822at2"/>
<reference evidence="2 3" key="1">
    <citation type="submission" date="2016-10" db="EMBL/GenBank/DDBJ databases">
        <authorList>
            <person name="de Groot N.N."/>
        </authorList>
    </citation>
    <scope>NUCLEOTIDE SEQUENCE [LARGE SCALE GENOMIC DNA]</scope>
    <source>
        <strain evidence="2 3">DSM 23042</strain>
    </source>
</reference>
<name>A0A1H9Q3T2_9RHOB</name>
<dbReference type="Proteomes" id="UP000198885">
    <property type="component" value="Unassembled WGS sequence"/>
</dbReference>